<evidence type="ECO:0000256" key="3">
    <source>
        <dbReference type="ARBA" id="ARBA00022692"/>
    </source>
</evidence>
<evidence type="ECO:0000256" key="1">
    <source>
        <dbReference type="ARBA" id="ARBA00004141"/>
    </source>
</evidence>
<evidence type="ECO:0000256" key="6">
    <source>
        <dbReference type="SAM" id="Phobius"/>
    </source>
</evidence>
<gene>
    <name evidence="7" type="ORF">K470DRAFT_259834</name>
</gene>
<dbReference type="PANTHER" id="PTHR31123">
    <property type="entry name" value="ACCUMULATION OF DYADS PROTEIN 2-RELATED"/>
    <property type="match status" value="1"/>
</dbReference>
<feature type="transmembrane region" description="Helical" evidence="6">
    <location>
        <begin position="213"/>
        <end position="234"/>
    </location>
</feature>
<dbReference type="InterPro" id="IPR051633">
    <property type="entry name" value="AceTr"/>
</dbReference>
<dbReference type="GO" id="GO:0015123">
    <property type="term" value="F:acetate transmembrane transporter activity"/>
    <property type="evidence" value="ECO:0007669"/>
    <property type="project" value="TreeGrafter"/>
</dbReference>
<keyword evidence="4 6" id="KW-1133">Transmembrane helix</keyword>
<evidence type="ECO:0000256" key="4">
    <source>
        <dbReference type="ARBA" id="ARBA00022989"/>
    </source>
</evidence>
<organism evidence="7 8">
    <name type="scientific">Piedraia hortae CBS 480.64</name>
    <dbReference type="NCBI Taxonomy" id="1314780"/>
    <lineage>
        <taxon>Eukaryota</taxon>
        <taxon>Fungi</taxon>
        <taxon>Dikarya</taxon>
        <taxon>Ascomycota</taxon>
        <taxon>Pezizomycotina</taxon>
        <taxon>Dothideomycetes</taxon>
        <taxon>Dothideomycetidae</taxon>
        <taxon>Capnodiales</taxon>
        <taxon>Piedraiaceae</taxon>
        <taxon>Piedraia</taxon>
    </lineage>
</organism>
<feature type="transmembrane region" description="Helical" evidence="6">
    <location>
        <begin position="81"/>
        <end position="101"/>
    </location>
</feature>
<feature type="transmembrane region" description="Helical" evidence="6">
    <location>
        <begin position="152"/>
        <end position="173"/>
    </location>
</feature>
<dbReference type="InterPro" id="IPR000791">
    <property type="entry name" value="Gpr1/Fun34/SatP-like"/>
</dbReference>
<dbReference type="Pfam" id="PF01184">
    <property type="entry name" value="Gpr1_Fun34_YaaH"/>
    <property type="match status" value="1"/>
</dbReference>
<dbReference type="GO" id="GO:0005886">
    <property type="term" value="C:plasma membrane"/>
    <property type="evidence" value="ECO:0007669"/>
    <property type="project" value="TreeGrafter"/>
</dbReference>
<evidence type="ECO:0000313" key="7">
    <source>
        <dbReference type="EMBL" id="KAF2858418.1"/>
    </source>
</evidence>
<evidence type="ECO:0000313" key="8">
    <source>
        <dbReference type="Proteomes" id="UP000799421"/>
    </source>
</evidence>
<keyword evidence="3 6" id="KW-0812">Transmembrane</keyword>
<dbReference type="PANTHER" id="PTHR31123:SF4">
    <property type="entry name" value="PROTEIN ALCS"/>
    <property type="match status" value="1"/>
</dbReference>
<dbReference type="AlphaFoldDB" id="A0A6A7BVA1"/>
<evidence type="ECO:0000256" key="5">
    <source>
        <dbReference type="ARBA" id="ARBA00023136"/>
    </source>
</evidence>
<dbReference type="EMBL" id="MU006010">
    <property type="protein sequence ID" value="KAF2858418.1"/>
    <property type="molecule type" value="Genomic_DNA"/>
</dbReference>
<keyword evidence="8" id="KW-1185">Reference proteome</keyword>
<feature type="transmembrane region" description="Helical" evidence="6">
    <location>
        <begin position="55"/>
        <end position="75"/>
    </location>
</feature>
<feature type="transmembrane region" description="Helical" evidence="6">
    <location>
        <begin position="180"/>
        <end position="201"/>
    </location>
</feature>
<comment type="subcellular location">
    <subcellularLocation>
        <location evidence="1">Membrane</location>
        <topology evidence="1">Multi-pass membrane protein</topology>
    </subcellularLocation>
</comment>
<keyword evidence="5 6" id="KW-0472">Membrane</keyword>
<protein>
    <recommendedName>
        <fullName evidence="9">GPR1/FUN34/YaaH-class plasma membrane protein</fullName>
    </recommendedName>
</protein>
<dbReference type="Proteomes" id="UP000799421">
    <property type="component" value="Unassembled WGS sequence"/>
</dbReference>
<reference evidence="7" key="1">
    <citation type="journal article" date="2020" name="Stud. Mycol.">
        <title>101 Dothideomycetes genomes: a test case for predicting lifestyles and emergence of pathogens.</title>
        <authorList>
            <person name="Haridas S."/>
            <person name="Albert R."/>
            <person name="Binder M."/>
            <person name="Bloem J."/>
            <person name="Labutti K."/>
            <person name="Salamov A."/>
            <person name="Andreopoulos B."/>
            <person name="Baker S."/>
            <person name="Barry K."/>
            <person name="Bills G."/>
            <person name="Bluhm B."/>
            <person name="Cannon C."/>
            <person name="Castanera R."/>
            <person name="Culley D."/>
            <person name="Daum C."/>
            <person name="Ezra D."/>
            <person name="Gonzalez J."/>
            <person name="Henrissat B."/>
            <person name="Kuo A."/>
            <person name="Liang C."/>
            <person name="Lipzen A."/>
            <person name="Lutzoni F."/>
            <person name="Magnuson J."/>
            <person name="Mondo S."/>
            <person name="Nolan M."/>
            <person name="Ohm R."/>
            <person name="Pangilinan J."/>
            <person name="Park H.-J."/>
            <person name="Ramirez L."/>
            <person name="Alfaro M."/>
            <person name="Sun H."/>
            <person name="Tritt A."/>
            <person name="Yoshinaga Y."/>
            <person name="Zwiers L.-H."/>
            <person name="Turgeon B."/>
            <person name="Goodwin S."/>
            <person name="Spatafora J."/>
            <person name="Crous P."/>
            <person name="Grigoriev I."/>
        </authorList>
    </citation>
    <scope>NUCLEOTIDE SEQUENCE</scope>
    <source>
        <strain evidence="7">CBS 480.64</strain>
    </source>
</reference>
<sequence length="272" mass="30035">MSDKLSDHQIEANEGAPLERNVTINLSQEQYERMFFQPDRPLHGDYAKRFANPTLLGLIGLLVPYTGTILSLLQIDGALPPYTLIGITGDYYFIGGICMILSGLCEFILGNSFPFAVFVAFGAHWCSLAYTQDPIHLTTEPFTDLGGPLGSAYQSSQGFHNVSMAILCFMIFIGAFRVNAIFVIFFFCIMMMFIFIATANFHTPSGNLNHVMALLKIAGGFGMVCVICGWYLFFGALCQAVGIPVPLPIFDLSSKVFPNYQERLRKEAAKTS</sequence>
<feature type="transmembrane region" description="Helical" evidence="6">
    <location>
        <begin position="113"/>
        <end position="132"/>
    </location>
</feature>
<dbReference type="OrthoDB" id="3648309at2759"/>
<proteinExistence type="inferred from homology"/>
<comment type="similarity">
    <text evidence="2">Belongs to the acetate uptake transporter (AceTr) (TC 2.A.96) family.</text>
</comment>
<accession>A0A6A7BVA1</accession>
<evidence type="ECO:0000256" key="2">
    <source>
        <dbReference type="ARBA" id="ARBA00005587"/>
    </source>
</evidence>
<name>A0A6A7BVA1_9PEZI</name>
<evidence type="ECO:0008006" key="9">
    <source>
        <dbReference type="Google" id="ProtNLM"/>
    </source>
</evidence>